<proteinExistence type="predicted"/>
<evidence type="ECO:0000313" key="2">
    <source>
        <dbReference type="Proteomes" id="UP000887013"/>
    </source>
</evidence>
<dbReference type="EMBL" id="BMAW01076797">
    <property type="protein sequence ID" value="GFU03167.1"/>
    <property type="molecule type" value="Genomic_DNA"/>
</dbReference>
<gene>
    <name evidence="1" type="ORF">NPIL_478981</name>
</gene>
<organism evidence="1 2">
    <name type="scientific">Nephila pilipes</name>
    <name type="common">Giant wood spider</name>
    <name type="synonym">Nephila maculata</name>
    <dbReference type="NCBI Taxonomy" id="299642"/>
    <lineage>
        <taxon>Eukaryota</taxon>
        <taxon>Metazoa</taxon>
        <taxon>Ecdysozoa</taxon>
        <taxon>Arthropoda</taxon>
        <taxon>Chelicerata</taxon>
        <taxon>Arachnida</taxon>
        <taxon>Araneae</taxon>
        <taxon>Araneomorphae</taxon>
        <taxon>Entelegynae</taxon>
        <taxon>Araneoidea</taxon>
        <taxon>Nephilidae</taxon>
        <taxon>Nephila</taxon>
    </lineage>
</organism>
<evidence type="ECO:0000313" key="1">
    <source>
        <dbReference type="EMBL" id="GFU03167.1"/>
    </source>
</evidence>
<reference evidence="1" key="1">
    <citation type="submission" date="2020-08" db="EMBL/GenBank/DDBJ databases">
        <title>Multicomponent nature underlies the extraordinary mechanical properties of spider dragline silk.</title>
        <authorList>
            <person name="Kono N."/>
            <person name="Nakamura H."/>
            <person name="Mori M."/>
            <person name="Yoshida Y."/>
            <person name="Ohtoshi R."/>
            <person name="Malay A.D."/>
            <person name="Moran D.A.P."/>
            <person name="Tomita M."/>
            <person name="Numata K."/>
            <person name="Arakawa K."/>
        </authorList>
    </citation>
    <scope>NUCLEOTIDE SEQUENCE</scope>
</reference>
<comment type="caution">
    <text evidence="1">The sequence shown here is derived from an EMBL/GenBank/DDBJ whole genome shotgun (WGS) entry which is preliminary data.</text>
</comment>
<sequence length="150" mass="17383">MKFTEARVTERVGKDVYSILQRFTQGDLVWFHLMVKHDAFETFCKEMENIRDQFVLLPFWCLCDGLLRLPVSLSRLQSTPVISPRPMSPAKSVANLSELYFEKSVAESSELFFAESVAKSLKPCSTEPRAVSHDLYPPWRNPRTFRSFDE</sequence>
<dbReference type="Proteomes" id="UP000887013">
    <property type="component" value="Unassembled WGS sequence"/>
</dbReference>
<name>A0A8X6Q332_NEPPI</name>
<dbReference type="AlphaFoldDB" id="A0A8X6Q332"/>
<keyword evidence="2" id="KW-1185">Reference proteome</keyword>
<protein>
    <submittedName>
        <fullName evidence="1">Uncharacterized protein</fullName>
    </submittedName>
</protein>
<accession>A0A8X6Q332</accession>